<accession>A0A517QPH9</accession>
<dbReference type="Gene3D" id="3.40.720.10">
    <property type="entry name" value="Alkaline Phosphatase, subunit A"/>
    <property type="match status" value="1"/>
</dbReference>
<dbReference type="EMBL" id="CP036267">
    <property type="protein sequence ID" value="QDT33521.1"/>
    <property type="molecule type" value="Genomic_DNA"/>
</dbReference>
<feature type="domain" description="Sulfatase N-terminal" evidence="6">
    <location>
        <begin position="38"/>
        <end position="354"/>
    </location>
</feature>
<evidence type="ECO:0000313" key="7">
    <source>
        <dbReference type="EMBL" id="QDT33521.1"/>
    </source>
</evidence>
<reference evidence="7 8" key="1">
    <citation type="submission" date="2019-02" db="EMBL/GenBank/DDBJ databases">
        <title>Deep-cultivation of Planctomycetes and their phenomic and genomic characterization uncovers novel biology.</title>
        <authorList>
            <person name="Wiegand S."/>
            <person name="Jogler M."/>
            <person name="Boedeker C."/>
            <person name="Pinto D."/>
            <person name="Vollmers J."/>
            <person name="Rivas-Marin E."/>
            <person name="Kohn T."/>
            <person name="Peeters S.H."/>
            <person name="Heuer A."/>
            <person name="Rast P."/>
            <person name="Oberbeckmann S."/>
            <person name="Bunk B."/>
            <person name="Jeske O."/>
            <person name="Meyerdierks A."/>
            <person name="Storesund J.E."/>
            <person name="Kallscheuer N."/>
            <person name="Luecker S."/>
            <person name="Lage O.M."/>
            <person name="Pohl T."/>
            <person name="Merkel B.J."/>
            <person name="Hornburger P."/>
            <person name="Mueller R.-W."/>
            <person name="Bruemmer F."/>
            <person name="Labrenz M."/>
            <person name="Spormann A.M."/>
            <person name="Op den Camp H."/>
            <person name="Overmann J."/>
            <person name="Amann R."/>
            <person name="Jetten M.S.M."/>
            <person name="Mascher T."/>
            <person name="Medema M.H."/>
            <person name="Devos D.P."/>
            <person name="Kaster A.-K."/>
            <person name="Ovreas L."/>
            <person name="Rohde M."/>
            <person name="Galperin M.Y."/>
            <person name="Jogler C."/>
        </authorList>
    </citation>
    <scope>NUCLEOTIDE SEQUENCE [LARGE SCALE GENOMIC DNA]</scope>
    <source>
        <strain evidence="7 8">Mal48</strain>
    </source>
</reference>
<evidence type="ECO:0000256" key="1">
    <source>
        <dbReference type="ARBA" id="ARBA00008779"/>
    </source>
</evidence>
<dbReference type="PROSITE" id="PS00523">
    <property type="entry name" value="SULFATASE_1"/>
    <property type="match status" value="1"/>
</dbReference>
<keyword evidence="2" id="KW-0479">Metal-binding</keyword>
<keyword evidence="5" id="KW-0732">Signal</keyword>
<dbReference type="InterPro" id="IPR000917">
    <property type="entry name" value="Sulfatase_N"/>
</dbReference>
<dbReference type="PANTHER" id="PTHR42693:SF53">
    <property type="entry name" value="ENDO-4-O-SULFATASE"/>
    <property type="match status" value="1"/>
</dbReference>
<organism evidence="7 8">
    <name type="scientific">Thalassoglobus polymorphus</name>
    <dbReference type="NCBI Taxonomy" id="2527994"/>
    <lineage>
        <taxon>Bacteria</taxon>
        <taxon>Pseudomonadati</taxon>
        <taxon>Planctomycetota</taxon>
        <taxon>Planctomycetia</taxon>
        <taxon>Planctomycetales</taxon>
        <taxon>Planctomycetaceae</taxon>
        <taxon>Thalassoglobus</taxon>
    </lineage>
</organism>
<evidence type="ECO:0000256" key="2">
    <source>
        <dbReference type="ARBA" id="ARBA00022723"/>
    </source>
</evidence>
<dbReference type="GO" id="GO:0004065">
    <property type="term" value="F:arylsulfatase activity"/>
    <property type="evidence" value="ECO:0007669"/>
    <property type="project" value="UniProtKB-EC"/>
</dbReference>
<dbReference type="Proteomes" id="UP000315724">
    <property type="component" value="Chromosome"/>
</dbReference>
<dbReference type="SUPFAM" id="SSF53649">
    <property type="entry name" value="Alkaline phosphatase-like"/>
    <property type="match status" value="1"/>
</dbReference>
<dbReference type="InterPro" id="IPR024607">
    <property type="entry name" value="Sulfatase_CS"/>
</dbReference>
<feature type="chain" id="PRO_5021919243" evidence="5">
    <location>
        <begin position="25"/>
        <end position="460"/>
    </location>
</feature>
<evidence type="ECO:0000313" key="8">
    <source>
        <dbReference type="Proteomes" id="UP000315724"/>
    </source>
</evidence>
<dbReference type="Gene3D" id="3.30.1120.10">
    <property type="match status" value="1"/>
</dbReference>
<keyword evidence="3 7" id="KW-0378">Hydrolase</keyword>
<gene>
    <name evidence="7" type="primary">atsA_27</name>
    <name evidence="7" type="ORF">Mal48_27740</name>
</gene>
<sequence precursor="true">MTIKKTPRKRAVIAVLMTAVMTQFVPLKNVSAGSPDRPNIVVIMADDMGYGDISCFGSPPYKTPHLDKLAAEGMKFTDFHSNGSVCSPTRAALLTGRYQQRAGIDGVINADPKVNRHHGLQMSEITFAEELSQAGYITAMFGKWHLGYEVQYNPTKSGFDEFRGYVSGNICYQSHLDRMGIEDWWHNDKLSPEEGYCTHLITNNTVEFIKQNKDKPFCVYVAHECVHSPFQGPNDPPVRVAGKVGDIQSAKVKDVARAYKEMMIEMDNGVGEIVSTVRELGLDKNTLVLFFSDNGAMKLGSNAPWKGFKGSLWEGGHRVPMIAWHPDHIPAGTTSGTPAMTIDIMPTLLDLAQVSASTERPLDGVSLVPEMYEQKTLPPRTLYWSFRKNWAVREGDWKLFAETKGKRQLADFQLFNLQDDPAEEMNLATKFPKRVQKMMEAHREWVTEIGQTSTRQPDVP</sequence>
<dbReference type="GO" id="GO:0046872">
    <property type="term" value="F:metal ion binding"/>
    <property type="evidence" value="ECO:0007669"/>
    <property type="project" value="UniProtKB-KW"/>
</dbReference>
<protein>
    <submittedName>
        <fullName evidence="7">Arylsulfatase</fullName>
        <ecNumber evidence="7">3.1.6.1</ecNumber>
    </submittedName>
</protein>
<proteinExistence type="inferred from homology"/>
<evidence type="ECO:0000259" key="6">
    <source>
        <dbReference type="Pfam" id="PF00884"/>
    </source>
</evidence>
<dbReference type="KEGG" id="tpol:Mal48_27740"/>
<feature type="signal peptide" evidence="5">
    <location>
        <begin position="1"/>
        <end position="24"/>
    </location>
</feature>
<dbReference type="EC" id="3.1.6.1" evidence="7"/>
<name>A0A517QPH9_9PLAN</name>
<evidence type="ECO:0000256" key="3">
    <source>
        <dbReference type="ARBA" id="ARBA00022801"/>
    </source>
</evidence>
<dbReference type="InterPro" id="IPR017850">
    <property type="entry name" value="Alkaline_phosphatase_core_sf"/>
</dbReference>
<dbReference type="AlphaFoldDB" id="A0A517QPH9"/>
<evidence type="ECO:0000256" key="4">
    <source>
        <dbReference type="ARBA" id="ARBA00022837"/>
    </source>
</evidence>
<dbReference type="InterPro" id="IPR050738">
    <property type="entry name" value="Sulfatase"/>
</dbReference>
<dbReference type="RefSeq" id="WP_231739545.1">
    <property type="nucleotide sequence ID" value="NZ_CP036267.1"/>
</dbReference>
<dbReference type="PANTHER" id="PTHR42693">
    <property type="entry name" value="ARYLSULFATASE FAMILY MEMBER"/>
    <property type="match status" value="1"/>
</dbReference>
<keyword evidence="8" id="KW-1185">Reference proteome</keyword>
<dbReference type="Pfam" id="PF00884">
    <property type="entry name" value="Sulfatase"/>
    <property type="match status" value="1"/>
</dbReference>
<evidence type="ECO:0000256" key="5">
    <source>
        <dbReference type="SAM" id="SignalP"/>
    </source>
</evidence>
<comment type="similarity">
    <text evidence="1">Belongs to the sulfatase family.</text>
</comment>
<keyword evidence="4" id="KW-0106">Calcium</keyword>